<dbReference type="EMBL" id="JACRTC010000001">
    <property type="protein sequence ID" value="MBC8569312.1"/>
    <property type="molecule type" value="Genomic_DNA"/>
</dbReference>
<dbReference type="Pfam" id="PF01520">
    <property type="entry name" value="Amidase_3"/>
    <property type="match status" value="1"/>
</dbReference>
<accession>A0A926IAP4</accession>
<evidence type="ECO:0000313" key="5">
    <source>
        <dbReference type="Proteomes" id="UP000660861"/>
    </source>
</evidence>
<dbReference type="SMART" id="SM00287">
    <property type="entry name" value="SH3b"/>
    <property type="match status" value="1"/>
</dbReference>
<protein>
    <submittedName>
        <fullName evidence="4">N-acetylmuramoyl-L-alanine amidase</fullName>
    </submittedName>
</protein>
<dbReference type="InterPro" id="IPR002508">
    <property type="entry name" value="MurNAc-LAA_cat"/>
</dbReference>
<evidence type="ECO:0000256" key="2">
    <source>
        <dbReference type="ARBA" id="ARBA00023316"/>
    </source>
</evidence>
<reference evidence="4" key="1">
    <citation type="submission" date="2020-08" db="EMBL/GenBank/DDBJ databases">
        <title>Genome public.</title>
        <authorList>
            <person name="Liu C."/>
            <person name="Sun Q."/>
        </authorList>
    </citation>
    <scope>NUCLEOTIDE SEQUENCE</scope>
    <source>
        <strain evidence="4">NSJ-54</strain>
    </source>
</reference>
<dbReference type="Pfam" id="PF08239">
    <property type="entry name" value="SH3_3"/>
    <property type="match status" value="1"/>
</dbReference>
<dbReference type="CDD" id="cd02696">
    <property type="entry name" value="MurNAc-LAA"/>
    <property type="match status" value="1"/>
</dbReference>
<dbReference type="GO" id="GO:0008745">
    <property type="term" value="F:N-acetylmuramoyl-L-alanine amidase activity"/>
    <property type="evidence" value="ECO:0007669"/>
    <property type="project" value="InterPro"/>
</dbReference>
<proteinExistence type="predicted"/>
<name>A0A926IAP4_9FIRM</name>
<dbReference type="AlphaFoldDB" id="A0A926IAP4"/>
<gene>
    <name evidence="4" type="ORF">H8709_00515</name>
</gene>
<comment type="caution">
    <text evidence="4">The sequence shown here is derived from an EMBL/GenBank/DDBJ whole genome shotgun (WGS) entry which is preliminary data.</text>
</comment>
<organism evidence="4 5">
    <name type="scientific">Zongyangia hominis</name>
    <dbReference type="NCBI Taxonomy" id="2763677"/>
    <lineage>
        <taxon>Bacteria</taxon>
        <taxon>Bacillati</taxon>
        <taxon>Bacillota</taxon>
        <taxon>Clostridia</taxon>
        <taxon>Eubacteriales</taxon>
        <taxon>Oscillospiraceae</taxon>
        <taxon>Zongyangia</taxon>
    </lineage>
</organism>
<dbReference type="InterPro" id="IPR003646">
    <property type="entry name" value="SH3-like_bac-type"/>
</dbReference>
<sequence length="245" mass="26539">MPIIYLSPSTQEWNPYVTGGTEEYYMNLVADAMEPYLRANGIAFSRNTPDMTAASSIKASNAGNYDLHLALHSNAAPPATAGTIRGTEVYYAPGSVKGQRAAEIIANNLKTIYPLPDRVRALPTTTLGEVTKTRAPAVLIEFAYHDNVEDANWIKNNIGAIARNVVLSLTEYFGLPFITPGPVRQGTVSVGRGSLNIRSRPSTDSAVVARAYNGDPITIYGQWQDWYSVNFNGVTGFANAAYVDV</sequence>
<keyword evidence="1" id="KW-0378">Hydrolase</keyword>
<dbReference type="RefSeq" id="WP_262396419.1">
    <property type="nucleotide sequence ID" value="NZ_JACRTC010000001.1"/>
</dbReference>
<dbReference type="GO" id="GO:0009253">
    <property type="term" value="P:peptidoglycan catabolic process"/>
    <property type="evidence" value="ECO:0007669"/>
    <property type="project" value="InterPro"/>
</dbReference>
<evidence type="ECO:0000256" key="1">
    <source>
        <dbReference type="ARBA" id="ARBA00022801"/>
    </source>
</evidence>
<dbReference type="Proteomes" id="UP000660861">
    <property type="component" value="Unassembled WGS sequence"/>
</dbReference>
<dbReference type="PROSITE" id="PS51781">
    <property type="entry name" value="SH3B"/>
    <property type="match status" value="1"/>
</dbReference>
<keyword evidence="5" id="KW-1185">Reference proteome</keyword>
<evidence type="ECO:0000313" key="4">
    <source>
        <dbReference type="EMBL" id="MBC8569312.1"/>
    </source>
</evidence>
<dbReference type="Gene3D" id="3.40.630.40">
    <property type="entry name" value="Zn-dependent exopeptidases"/>
    <property type="match status" value="1"/>
</dbReference>
<dbReference type="SMART" id="SM00646">
    <property type="entry name" value="Ami_3"/>
    <property type="match status" value="1"/>
</dbReference>
<evidence type="ECO:0000259" key="3">
    <source>
        <dbReference type="PROSITE" id="PS51781"/>
    </source>
</evidence>
<keyword evidence="2" id="KW-0961">Cell wall biogenesis/degradation</keyword>
<dbReference type="SUPFAM" id="SSF53187">
    <property type="entry name" value="Zn-dependent exopeptidases"/>
    <property type="match status" value="1"/>
</dbReference>
<dbReference type="Gene3D" id="2.30.30.40">
    <property type="entry name" value="SH3 Domains"/>
    <property type="match status" value="1"/>
</dbReference>
<dbReference type="GO" id="GO:0071555">
    <property type="term" value="P:cell wall organization"/>
    <property type="evidence" value="ECO:0007669"/>
    <property type="project" value="UniProtKB-KW"/>
</dbReference>
<feature type="domain" description="SH3b" evidence="3">
    <location>
        <begin position="185"/>
        <end position="245"/>
    </location>
</feature>